<dbReference type="EMBL" id="CP001614">
    <property type="protein sequence ID" value="ACR12498.1"/>
    <property type="molecule type" value="Genomic_DNA"/>
</dbReference>
<keyword evidence="2" id="KW-1185">Reference proteome</keyword>
<gene>
    <name evidence="1" type="ordered locus">TERTU_1937</name>
</gene>
<name>C5BI36_TERTT</name>
<dbReference type="OrthoDB" id="6388043at2"/>
<dbReference type="RefSeq" id="WP_015818610.1">
    <property type="nucleotide sequence ID" value="NC_012997.1"/>
</dbReference>
<dbReference type="HOGENOM" id="CLU_136733_0_0_6"/>
<dbReference type="SUPFAM" id="SSF52540">
    <property type="entry name" value="P-loop containing nucleoside triphosphate hydrolases"/>
    <property type="match status" value="1"/>
</dbReference>
<dbReference type="Gene3D" id="3.40.50.300">
    <property type="entry name" value="P-loop containing nucleotide triphosphate hydrolases"/>
    <property type="match status" value="1"/>
</dbReference>
<organism evidence="1 2">
    <name type="scientific">Teredinibacter turnerae (strain ATCC 39867 / T7901)</name>
    <dbReference type="NCBI Taxonomy" id="377629"/>
    <lineage>
        <taxon>Bacteria</taxon>
        <taxon>Pseudomonadati</taxon>
        <taxon>Pseudomonadota</taxon>
        <taxon>Gammaproteobacteria</taxon>
        <taxon>Cellvibrionales</taxon>
        <taxon>Cellvibrionaceae</taxon>
        <taxon>Teredinibacter</taxon>
    </lineage>
</organism>
<evidence type="ECO:0000313" key="1">
    <source>
        <dbReference type="EMBL" id="ACR12498.1"/>
    </source>
</evidence>
<dbReference type="InterPro" id="IPR027417">
    <property type="entry name" value="P-loop_NTPase"/>
</dbReference>
<dbReference type="STRING" id="377629.TERTU_1937"/>
<proteinExistence type="predicted"/>
<dbReference type="AlphaFoldDB" id="C5BI36"/>
<evidence type="ECO:0000313" key="2">
    <source>
        <dbReference type="Proteomes" id="UP000009080"/>
    </source>
</evidence>
<accession>C5BI36</accession>
<dbReference type="KEGG" id="ttu:TERTU_1937"/>
<reference evidence="1 2" key="1">
    <citation type="journal article" date="2009" name="PLoS ONE">
        <title>The complete genome of Teredinibacter turnerae T7901: an intracellular endosymbiont of marine wood-boring bivalves (shipworms).</title>
        <authorList>
            <person name="Yang J.C."/>
            <person name="Madupu R."/>
            <person name="Durkin A.S."/>
            <person name="Ekborg N.A."/>
            <person name="Pedamallu C.S."/>
            <person name="Hostetler J.B."/>
            <person name="Radune D."/>
            <person name="Toms B.S."/>
            <person name="Henrissat B."/>
            <person name="Coutinho P.M."/>
            <person name="Schwarz S."/>
            <person name="Field L."/>
            <person name="Trindade-Silva A.E."/>
            <person name="Soares C.A.G."/>
            <person name="Elshahawi S."/>
            <person name="Hanora A."/>
            <person name="Schmidt E.W."/>
            <person name="Haygood M.G."/>
            <person name="Posfai J."/>
            <person name="Benner J."/>
            <person name="Madinger C."/>
            <person name="Nove J."/>
            <person name="Anton B."/>
            <person name="Chaudhary K."/>
            <person name="Foster J."/>
            <person name="Holman A."/>
            <person name="Kumar S."/>
            <person name="Lessard P.A."/>
            <person name="Luyten Y.A."/>
            <person name="Slatko B."/>
            <person name="Wood N."/>
            <person name="Wu B."/>
            <person name="Teplitski M."/>
            <person name="Mougous J.D."/>
            <person name="Ward N."/>
            <person name="Eisen J.A."/>
            <person name="Badger J.H."/>
            <person name="Distel D.L."/>
        </authorList>
    </citation>
    <scope>NUCLEOTIDE SEQUENCE [LARGE SCALE GENOMIC DNA]</scope>
    <source>
        <strain evidence="2">ATCC 39867 / T7901</strain>
    </source>
</reference>
<evidence type="ECO:0008006" key="3">
    <source>
        <dbReference type="Google" id="ProtNLM"/>
    </source>
</evidence>
<sequence length="141" mass="15528">MAATPLHSASPAQAAGPRARKALDHGVTEIIMSQSEPPFALALPMLAHLSRSANNRWFTWITLTPISKQFLVQQGFKLNNVRLVYAKDEEDAKWMFWEALNNGRSDVVVTAIDCLSANDLAALDAASQHGECRGLLLRTRD</sequence>
<protein>
    <recommendedName>
        <fullName evidence="3">Cell division inhibitor SulA</fullName>
    </recommendedName>
</protein>
<dbReference type="Proteomes" id="UP000009080">
    <property type="component" value="Chromosome"/>
</dbReference>
<dbReference type="eggNOG" id="COG5404">
    <property type="taxonomic scope" value="Bacteria"/>
</dbReference>